<feature type="compositionally biased region" description="Acidic residues" evidence="1">
    <location>
        <begin position="457"/>
        <end position="493"/>
    </location>
</feature>
<dbReference type="OrthoDB" id="767933at2759"/>
<dbReference type="Proteomes" id="UP000323000">
    <property type="component" value="Chromosome 5"/>
</dbReference>
<evidence type="ECO:0000313" key="4">
    <source>
        <dbReference type="Proteomes" id="UP000323000"/>
    </source>
</evidence>
<evidence type="ECO:0000313" key="3">
    <source>
        <dbReference type="EMBL" id="TXG61724.1"/>
    </source>
</evidence>
<keyword evidence="4" id="KW-1185">Reference proteome</keyword>
<feature type="compositionally biased region" description="Basic and acidic residues" evidence="1">
    <location>
        <begin position="129"/>
        <end position="139"/>
    </location>
</feature>
<protein>
    <recommendedName>
        <fullName evidence="5">Remorin C-terminal domain-containing protein</fullName>
    </recommendedName>
</protein>
<feature type="chain" id="PRO_5022729758" description="Remorin C-terminal domain-containing protein" evidence="2">
    <location>
        <begin position="17"/>
        <end position="738"/>
    </location>
</feature>
<feature type="signal peptide" evidence="2">
    <location>
        <begin position="1"/>
        <end position="16"/>
    </location>
</feature>
<gene>
    <name evidence="3" type="ORF">EZV62_013087</name>
</gene>
<evidence type="ECO:0000256" key="2">
    <source>
        <dbReference type="SAM" id="SignalP"/>
    </source>
</evidence>
<feature type="region of interest" description="Disordered" evidence="1">
    <location>
        <begin position="414"/>
        <end position="438"/>
    </location>
</feature>
<dbReference type="EMBL" id="VAHF01000005">
    <property type="protein sequence ID" value="TXG61724.1"/>
    <property type="molecule type" value="Genomic_DNA"/>
</dbReference>
<organism evidence="3 4">
    <name type="scientific">Acer yangbiense</name>
    <dbReference type="NCBI Taxonomy" id="1000413"/>
    <lineage>
        <taxon>Eukaryota</taxon>
        <taxon>Viridiplantae</taxon>
        <taxon>Streptophyta</taxon>
        <taxon>Embryophyta</taxon>
        <taxon>Tracheophyta</taxon>
        <taxon>Spermatophyta</taxon>
        <taxon>Magnoliopsida</taxon>
        <taxon>eudicotyledons</taxon>
        <taxon>Gunneridae</taxon>
        <taxon>Pentapetalae</taxon>
        <taxon>rosids</taxon>
        <taxon>malvids</taxon>
        <taxon>Sapindales</taxon>
        <taxon>Sapindaceae</taxon>
        <taxon>Hippocastanoideae</taxon>
        <taxon>Acereae</taxon>
        <taxon>Acer</taxon>
    </lineage>
</organism>
<feature type="region of interest" description="Disordered" evidence="1">
    <location>
        <begin position="456"/>
        <end position="516"/>
    </location>
</feature>
<keyword evidence="2" id="KW-0732">Signal</keyword>
<dbReference type="AlphaFoldDB" id="A0A5C7HY07"/>
<feature type="region of interest" description="Disordered" evidence="1">
    <location>
        <begin position="129"/>
        <end position="179"/>
    </location>
</feature>
<dbReference type="PANTHER" id="PTHR31008">
    <property type="entry name" value="COP1-INTERACTING PROTEIN-RELATED"/>
    <property type="match status" value="1"/>
</dbReference>
<accession>A0A5C7HY07</accession>
<name>A0A5C7HY07_9ROSI</name>
<feature type="compositionally biased region" description="Polar residues" evidence="1">
    <location>
        <begin position="414"/>
        <end position="428"/>
    </location>
</feature>
<evidence type="ECO:0008006" key="5">
    <source>
        <dbReference type="Google" id="ProtNLM"/>
    </source>
</evidence>
<proteinExistence type="predicted"/>
<feature type="compositionally biased region" description="Basic and acidic residues" evidence="1">
    <location>
        <begin position="495"/>
        <end position="509"/>
    </location>
</feature>
<reference evidence="4" key="1">
    <citation type="journal article" date="2019" name="Gigascience">
        <title>De novo genome assembly of the endangered Acer yangbiense, a plant species with extremely small populations endemic to Yunnan Province, China.</title>
        <authorList>
            <person name="Yang J."/>
            <person name="Wariss H.M."/>
            <person name="Tao L."/>
            <person name="Zhang R."/>
            <person name="Yun Q."/>
            <person name="Hollingsworth P."/>
            <person name="Dao Z."/>
            <person name="Luo G."/>
            <person name="Guo H."/>
            <person name="Ma Y."/>
            <person name="Sun W."/>
        </authorList>
    </citation>
    <scope>NUCLEOTIDE SEQUENCE [LARGE SCALE GENOMIC DNA]</scope>
    <source>
        <strain evidence="4">cv. Malutang</strain>
    </source>
</reference>
<dbReference type="PANTHER" id="PTHR31008:SF15">
    <property type="entry name" value="GPI-ANCHORED ADHESIN-LIKE PROTEIN"/>
    <property type="match status" value="1"/>
</dbReference>
<sequence length="738" mass="80559">MCVLVLMLYSISDACTKFILVCQRRPDLISPWKPGVNDQAIRATWGSDMSLDDPTEDQGDSVCKDRINLFENKQNESSSGSGGKTVVVGKSTELGQLSSDVSLSSTNNTPASACIRIHTYRLKVGKNWKDQVGPDRTEQVDAGDQGVSQEKSKGSFVGGEKSDPFKVQSGSGEADGVKHQSALRTQMGSSVGRLGAFTSDDDVVNNFEGGIGIKVKETWNKGSEGDQLTPERSFSREIEESGKDFMPIKVDESGSQKMKFQKPAAAAAPEQIKSCRDFSDTRRQNFSKHGFSDDSRGKFYEMYMQKRDAKLREDWSSKKGEKEAKLKAMQDSIERSRAEMMAKFSGFTGRQDTVASARQRADSTNVAFISQNFQLCLSADSNLKIPWQSIPNFPDLRKENTKPYSGVGKVTTRSQVRNNPCSKTSSEEISLVKEEKRPGTGASIAKLKASLAADNLTNEEESDEFFEAEDSADVAKDDDEEELETMEIEESIDMDNGKPRLIHESDKLGNSESENGYSLRSLSQADLGSVAELPAAVPSAFHAVGTLQDSPGESLVSWNSRMHHPFSYPHETSDIDASVDSPIGSPASWNSHSLNQTEADASQMQKKWGSKQKPFIASNSSHNQSCKDVTKGFKRLLKFGRKSRGTDNLVDWISAPTSEGDDDTEDGSSFTKLYPGTSANFKMREDHMSGSSMKGGCLKVLLNGRSALSRLPQPFNGSVPPQGAIAFCAKPLSSAAGF</sequence>
<comment type="caution">
    <text evidence="3">The sequence shown here is derived from an EMBL/GenBank/DDBJ whole genome shotgun (WGS) entry which is preliminary data.</text>
</comment>
<evidence type="ECO:0000256" key="1">
    <source>
        <dbReference type="SAM" id="MobiDB-lite"/>
    </source>
</evidence>